<reference evidence="12" key="1">
    <citation type="submission" date="2016-10" db="EMBL/GenBank/DDBJ databases">
        <authorList>
            <person name="Varghese N."/>
            <person name="Submissions S."/>
        </authorList>
    </citation>
    <scope>NUCLEOTIDE SEQUENCE [LARGE SCALE GENOMIC DNA]</scope>
    <source>
        <strain evidence="12">CGMCC 1.3431</strain>
    </source>
</reference>
<dbReference type="Proteomes" id="UP000199150">
    <property type="component" value="Unassembled WGS sequence"/>
</dbReference>
<feature type="domain" description="Thiol:disulfide interchange protein DsbD N-terminal" evidence="10">
    <location>
        <begin position="41"/>
        <end position="153"/>
    </location>
</feature>
<dbReference type="AlphaFoldDB" id="A0A1G4RGL8"/>
<keyword evidence="8" id="KW-0732">Signal</keyword>
<dbReference type="RefSeq" id="WP_090646774.1">
    <property type="nucleotide sequence ID" value="NZ_CBCRYE010000004.1"/>
</dbReference>
<evidence type="ECO:0000256" key="5">
    <source>
        <dbReference type="ARBA" id="ARBA00023136"/>
    </source>
</evidence>
<feature type="transmembrane region" description="Helical" evidence="7">
    <location>
        <begin position="420"/>
        <end position="447"/>
    </location>
</feature>
<dbReference type="InterPro" id="IPR036249">
    <property type="entry name" value="Thioredoxin-like_sf"/>
</dbReference>
<evidence type="ECO:0000256" key="6">
    <source>
        <dbReference type="ARBA" id="ARBA00023284"/>
    </source>
</evidence>
<dbReference type="GO" id="GO:0015035">
    <property type="term" value="F:protein-disulfide reductase activity"/>
    <property type="evidence" value="ECO:0007669"/>
    <property type="project" value="TreeGrafter"/>
</dbReference>
<feature type="signal peptide" evidence="8">
    <location>
        <begin position="1"/>
        <end position="22"/>
    </location>
</feature>
<keyword evidence="6" id="KW-0676">Redox-active center</keyword>
<evidence type="ECO:0000256" key="3">
    <source>
        <dbReference type="ARBA" id="ARBA00022748"/>
    </source>
</evidence>
<accession>A0A1G4RGL8</accession>
<feature type="transmembrane region" description="Helical" evidence="7">
    <location>
        <begin position="339"/>
        <end position="360"/>
    </location>
</feature>
<dbReference type="STRING" id="260084.SAMN02927928_1854"/>
<keyword evidence="12" id="KW-1185">Reference proteome</keyword>
<sequence length="691" mass="72412">MSSILRFVVCLFVLAFALPANAQDGTIEGKSPHITARLIAESATVAPNGNIILALDYTPAPGWHTYWINPGDTGLPPKFKWNLPDGVTTSDAQFPAPELLPAFGLMNYGFTGRTVLLIPAHNGSSLSAGDTLPIKAHVDFLVCADVCIPESLDVSLDLKVGAPKPGSEAVVIDKARKALPIANSAAATIDLRNGQIELGFPMADVTAQGAYFFPAQGGMTSAPVPQALDMGAKGFTLRTKAAGTALPEGDLSGVLKLADGTAYAINLNRAPLDPSVHGLGAVSQAKAVASLSGILIAIVGAFIGGLILNLMPCVFPVLSMKLLSLARSGHDKGLAQQEALFYGAGTIITFVSLALILMAARAFGQSIGWGFQLQSPYVTAGLSLVMLLVALNMSGVFEIGSSLQAVGGIQVSSKRPRLSALLTGVLAVVVAAPCTAPFMATAIGVALAQGGLVSFAVFVSLGVGFALPFVVLTFLITLVPGFARVLPKPGKWMDVLKHVLSLLMYAACLWLVWVFAQQVEPYGLILLIFALALVVIAVLKSPLPKFVKPLVLAGGLVLCGLSASLPHAEKIQSLPSGLLPHRDFSVETLASLRAEGKPVFVDLTAAWCVTCKVNERLVLTTGDFEKAVADTDTIYMVGDWTNQDAAIARYLTLFGRSGVPLYVYYGPNNAEPVVLPQLLKTADVVKVIRGK</sequence>
<organism evidence="11 12">
    <name type="scientific">Asticcacaulis taihuensis</name>
    <dbReference type="NCBI Taxonomy" id="260084"/>
    <lineage>
        <taxon>Bacteria</taxon>
        <taxon>Pseudomonadati</taxon>
        <taxon>Pseudomonadota</taxon>
        <taxon>Alphaproteobacteria</taxon>
        <taxon>Caulobacterales</taxon>
        <taxon>Caulobacteraceae</taxon>
        <taxon>Asticcacaulis</taxon>
    </lineage>
</organism>
<dbReference type="GO" id="GO:0045454">
    <property type="term" value="P:cell redox homeostasis"/>
    <property type="evidence" value="ECO:0007669"/>
    <property type="project" value="TreeGrafter"/>
</dbReference>
<feature type="transmembrane region" description="Helical" evidence="7">
    <location>
        <begin position="495"/>
        <end position="516"/>
    </location>
</feature>
<evidence type="ECO:0000256" key="1">
    <source>
        <dbReference type="ARBA" id="ARBA00004141"/>
    </source>
</evidence>
<dbReference type="PANTHER" id="PTHR32234:SF3">
    <property type="entry name" value="SUPPRESSION OF COPPER SENSITIVITY PROTEIN"/>
    <property type="match status" value="1"/>
</dbReference>
<dbReference type="Pfam" id="PF11412">
    <property type="entry name" value="DsbD_N"/>
    <property type="match status" value="1"/>
</dbReference>
<dbReference type="InterPro" id="IPR028250">
    <property type="entry name" value="DsbDN"/>
</dbReference>
<proteinExistence type="predicted"/>
<dbReference type="Pfam" id="PF13899">
    <property type="entry name" value="Thioredoxin_7"/>
    <property type="match status" value="1"/>
</dbReference>
<evidence type="ECO:0000256" key="7">
    <source>
        <dbReference type="SAM" id="Phobius"/>
    </source>
</evidence>
<keyword evidence="4 7" id="KW-1133">Transmembrane helix</keyword>
<feature type="domain" description="Cytochrome C biogenesis protein transmembrane" evidence="9">
    <location>
        <begin position="297"/>
        <end position="512"/>
    </location>
</feature>
<evidence type="ECO:0000256" key="8">
    <source>
        <dbReference type="SAM" id="SignalP"/>
    </source>
</evidence>
<dbReference type="Pfam" id="PF02683">
    <property type="entry name" value="DsbD_TM"/>
    <property type="match status" value="1"/>
</dbReference>
<dbReference type="CDD" id="cd02953">
    <property type="entry name" value="DsbDgamma"/>
    <property type="match status" value="1"/>
</dbReference>
<dbReference type="InterPro" id="IPR003834">
    <property type="entry name" value="Cyt_c_assmbl_TM_dom"/>
</dbReference>
<feature type="transmembrane region" description="Helical" evidence="7">
    <location>
        <begin position="294"/>
        <end position="318"/>
    </location>
</feature>
<evidence type="ECO:0000313" key="12">
    <source>
        <dbReference type="Proteomes" id="UP000199150"/>
    </source>
</evidence>
<gene>
    <name evidence="11" type="ORF">SAMN02927928_1854</name>
</gene>
<keyword evidence="3" id="KW-0201">Cytochrome c-type biogenesis</keyword>
<dbReference type="GO" id="GO:0016020">
    <property type="term" value="C:membrane"/>
    <property type="evidence" value="ECO:0007669"/>
    <property type="project" value="UniProtKB-SubCell"/>
</dbReference>
<feature type="transmembrane region" description="Helical" evidence="7">
    <location>
        <begin position="522"/>
        <end position="539"/>
    </location>
</feature>
<dbReference type="InterPro" id="IPR035671">
    <property type="entry name" value="DsbD_gamma"/>
</dbReference>
<dbReference type="InterPro" id="IPR017937">
    <property type="entry name" value="Thioredoxin_CS"/>
</dbReference>
<feature type="transmembrane region" description="Helical" evidence="7">
    <location>
        <begin position="546"/>
        <end position="565"/>
    </location>
</feature>
<keyword evidence="2 7" id="KW-0812">Transmembrane</keyword>
<name>A0A1G4RGL8_9CAUL</name>
<dbReference type="Gene3D" id="3.40.30.10">
    <property type="entry name" value="Glutaredoxin"/>
    <property type="match status" value="1"/>
</dbReference>
<feature type="transmembrane region" description="Helical" evidence="7">
    <location>
        <begin position="380"/>
        <end position="399"/>
    </location>
</feature>
<dbReference type="EMBL" id="FMTS01000002">
    <property type="protein sequence ID" value="SCW55349.1"/>
    <property type="molecule type" value="Genomic_DNA"/>
</dbReference>
<evidence type="ECO:0000313" key="11">
    <source>
        <dbReference type="EMBL" id="SCW55349.1"/>
    </source>
</evidence>
<evidence type="ECO:0000256" key="2">
    <source>
        <dbReference type="ARBA" id="ARBA00022692"/>
    </source>
</evidence>
<dbReference type="OrthoDB" id="9811036at2"/>
<comment type="subcellular location">
    <subcellularLocation>
        <location evidence="1">Membrane</location>
        <topology evidence="1">Multi-pass membrane protein</topology>
    </subcellularLocation>
</comment>
<dbReference type="GO" id="GO:0017004">
    <property type="term" value="P:cytochrome complex assembly"/>
    <property type="evidence" value="ECO:0007669"/>
    <property type="project" value="UniProtKB-KW"/>
</dbReference>
<feature type="chain" id="PRO_5011683041" evidence="8">
    <location>
        <begin position="23"/>
        <end position="691"/>
    </location>
</feature>
<dbReference type="PROSITE" id="PS00194">
    <property type="entry name" value="THIOREDOXIN_1"/>
    <property type="match status" value="1"/>
</dbReference>
<evidence type="ECO:0000259" key="9">
    <source>
        <dbReference type="Pfam" id="PF02683"/>
    </source>
</evidence>
<keyword evidence="5 7" id="KW-0472">Membrane</keyword>
<dbReference type="PANTHER" id="PTHR32234">
    <property type="entry name" value="THIOL:DISULFIDE INTERCHANGE PROTEIN DSBD"/>
    <property type="match status" value="1"/>
</dbReference>
<protein>
    <submittedName>
        <fullName evidence="11">Thiol:disulfide interchange protein DsbD</fullName>
    </submittedName>
</protein>
<dbReference type="SUPFAM" id="SSF52833">
    <property type="entry name" value="Thioredoxin-like"/>
    <property type="match status" value="1"/>
</dbReference>
<evidence type="ECO:0000259" key="10">
    <source>
        <dbReference type="Pfam" id="PF11412"/>
    </source>
</evidence>
<feature type="transmembrane region" description="Helical" evidence="7">
    <location>
        <begin position="453"/>
        <end position="483"/>
    </location>
</feature>
<evidence type="ECO:0000256" key="4">
    <source>
        <dbReference type="ARBA" id="ARBA00022989"/>
    </source>
</evidence>